<dbReference type="Proteomes" id="UP001064971">
    <property type="component" value="Chromosome"/>
</dbReference>
<dbReference type="SUPFAM" id="SSF52980">
    <property type="entry name" value="Restriction endonuclease-like"/>
    <property type="match status" value="1"/>
</dbReference>
<evidence type="ECO:0000313" key="1">
    <source>
        <dbReference type="EMBL" id="BDP40656.1"/>
    </source>
</evidence>
<name>A0ABM8AA77_9DEIO</name>
<accession>A0ABM8AA77</accession>
<organism evidence="1 2">
    <name type="scientific">Deinococcus aetherius</name>
    <dbReference type="NCBI Taxonomy" id="200252"/>
    <lineage>
        <taxon>Bacteria</taxon>
        <taxon>Thermotogati</taxon>
        <taxon>Deinococcota</taxon>
        <taxon>Deinococci</taxon>
        <taxon>Deinococcales</taxon>
        <taxon>Deinococcaceae</taxon>
        <taxon>Deinococcus</taxon>
    </lineage>
</organism>
<gene>
    <name evidence="1" type="ORF">DAETH_06250</name>
</gene>
<keyword evidence="2" id="KW-1185">Reference proteome</keyword>
<protein>
    <recommendedName>
        <fullName evidence="3">Restriction endonuclease BglII</fullName>
    </recommendedName>
</protein>
<evidence type="ECO:0000313" key="2">
    <source>
        <dbReference type="Proteomes" id="UP001064971"/>
    </source>
</evidence>
<dbReference type="EMBL" id="AP026560">
    <property type="protein sequence ID" value="BDP40656.1"/>
    <property type="molecule type" value="Genomic_DNA"/>
</dbReference>
<dbReference type="InterPro" id="IPR011338">
    <property type="entry name" value="BamHI/BglII/BstY"/>
</dbReference>
<reference evidence="1" key="1">
    <citation type="submission" date="2022-07" db="EMBL/GenBank/DDBJ databases">
        <title>Complete Genome Sequence of the Radioresistant Bacterium Deinococcus aetherius ST0316, Isolated from the Air Dust collected in Lower Stratosphere above Japan.</title>
        <authorList>
            <person name="Satoh K."/>
            <person name="Hagiwara K."/>
            <person name="Katsumata K."/>
            <person name="Kubo A."/>
            <person name="Yokobori S."/>
            <person name="Yamagishi A."/>
            <person name="Oono Y."/>
            <person name="Narumi I."/>
        </authorList>
    </citation>
    <scope>NUCLEOTIDE SEQUENCE</scope>
    <source>
        <strain evidence="1">ST0316</strain>
    </source>
</reference>
<dbReference type="InterPro" id="IPR011335">
    <property type="entry name" value="Restrct_endonuc-II-like"/>
</dbReference>
<evidence type="ECO:0008006" key="3">
    <source>
        <dbReference type="Google" id="ProtNLM"/>
    </source>
</evidence>
<dbReference type="Pfam" id="PF09195">
    <property type="entry name" value="Endonuc-BglII"/>
    <property type="match status" value="1"/>
</dbReference>
<dbReference type="InterPro" id="IPR015278">
    <property type="entry name" value="BglII-like"/>
</dbReference>
<dbReference type="Gene3D" id="3.40.91.20">
    <property type="match status" value="1"/>
</dbReference>
<sequence length="136" mass="15212">MADAIDGFLTGRGWREKKFATAVTVDGVQKDSPTHKVDCFKNRVALEVEWNNKDSFFDRDLNNFRLLFDLRAISVGVIITRCDHLQDIFNRLGRGSSYGMSTTHMGKLLPRIEGGSGAGCPVLVIGISERVYREDC</sequence>
<proteinExistence type="predicted"/>